<proteinExistence type="predicted"/>
<evidence type="ECO:0000313" key="2">
    <source>
        <dbReference type="Proteomes" id="UP000790347"/>
    </source>
</evidence>
<comment type="caution">
    <text evidence="1">The sequence shown here is derived from an EMBL/GenBank/DDBJ whole genome shotgun (WGS) entry which is preliminary data.</text>
</comment>
<keyword evidence="2" id="KW-1185">Reference proteome</keyword>
<reference evidence="1" key="1">
    <citation type="submission" date="2013-05" db="EMBL/GenBank/DDBJ databases">
        <authorList>
            <person name="Yim A.K.Y."/>
            <person name="Chan T.F."/>
            <person name="Ji K.M."/>
            <person name="Liu X.Y."/>
            <person name="Zhou J.W."/>
            <person name="Li R.Q."/>
            <person name="Yang K.Y."/>
            <person name="Li J."/>
            <person name="Li M."/>
            <person name="Law P.T.W."/>
            <person name="Wu Y.L."/>
            <person name="Cai Z.L."/>
            <person name="Qin H."/>
            <person name="Bao Y."/>
            <person name="Leung R.K.K."/>
            <person name="Ng P.K.S."/>
            <person name="Zou J."/>
            <person name="Zhong X.J."/>
            <person name="Ran P.X."/>
            <person name="Zhong N.S."/>
            <person name="Liu Z.G."/>
            <person name="Tsui S.K.W."/>
        </authorList>
    </citation>
    <scope>NUCLEOTIDE SEQUENCE</scope>
    <source>
        <strain evidence="1">Derf</strain>
        <tissue evidence="1">Whole organism</tissue>
    </source>
</reference>
<dbReference type="AlphaFoldDB" id="A0A922I9L8"/>
<dbReference type="Proteomes" id="UP000790347">
    <property type="component" value="Unassembled WGS sequence"/>
</dbReference>
<reference evidence="1" key="2">
    <citation type="journal article" date="2022" name="Res Sq">
        <title>Comparative Genomics Reveals Insights into the Divergent Evolution of Astigmatic Mites and Household Pest Adaptations.</title>
        <authorList>
            <person name="Xiong Q."/>
            <person name="Wan A.T.-Y."/>
            <person name="Liu X.-Y."/>
            <person name="Fung C.S.-H."/>
            <person name="Xiao X."/>
            <person name="Malainual N."/>
            <person name="Hou J."/>
            <person name="Wang L."/>
            <person name="Wang M."/>
            <person name="Yang K."/>
            <person name="Cui Y."/>
            <person name="Leung E."/>
            <person name="Nong W."/>
            <person name="Shin S.-K."/>
            <person name="Au S."/>
            <person name="Jeong K.Y."/>
            <person name="Chew F.T."/>
            <person name="Hui J."/>
            <person name="Leung T.F."/>
            <person name="Tungtrongchitr A."/>
            <person name="Zhong N."/>
            <person name="Liu Z."/>
            <person name="Tsui S."/>
        </authorList>
    </citation>
    <scope>NUCLEOTIDE SEQUENCE</scope>
    <source>
        <strain evidence="1">Derf</strain>
        <tissue evidence="1">Whole organism</tissue>
    </source>
</reference>
<organism evidence="1 2">
    <name type="scientific">Dermatophagoides farinae</name>
    <name type="common">American house dust mite</name>
    <dbReference type="NCBI Taxonomy" id="6954"/>
    <lineage>
        <taxon>Eukaryota</taxon>
        <taxon>Metazoa</taxon>
        <taxon>Ecdysozoa</taxon>
        <taxon>Arthropoda</taxon>
        <taxon>Chelicerata</taxon>
        <taxon>Arachnida</taxon>
        <taxon>Acari</taxon>
        <taxon>Acariformes</taxon>
        <taxon>Sarcoptiformes</taxon>
        <taxon>Astigmata</taxon>
        <taxon>Psoroptidia</taxon>
        <taxon>Analgoidea</taxon>
        <taxon>Pyroglyphidae</taxon>
        <taxon>Dermatophagoidinae</taxon>
        <taxon>Dermatophagoides</taxon>
    </lineage>
</organism>
<accession>A0A922I9L8</accession>
<name>A0A922I9L8_DERFA</name>
<sequence length="81" mass="9620">MFMITLPDLLLLITNRQIGHRQDNLQDNECQKIDEGFTHHQSLLLSPSDKKQVNDHHHHHHDSMNDNIMSSWFIYVVQFSK</sequence>
<dbReference type="EMBL" id="ASGP02000001">
    <property type="protein sequence ID" value="KAH9526738.1"/>
    <property type="molecule type" value="Genomic_DNA"/>
</dbReference>
<evidence type="ECO:0000313" key="1">
    <source>
        <dbReference type="EMBL" id="KAH9526738.1"/>
    </source>
</evidence>
<protein>
    <submittedName>
        <fullName evidence="1">Uncharacterized protein</fullName>
    </submittedName>
</protein>
<gene>
    <name evidence="1" type="ORF">DERF_000800</name>
</gene>